<dbReference type="EnsemblMetazoa" id="XM_003388201.3">
    <property type="protein sequence ID" value="XP_003388249.2"/>
    <property type="gene ID" value="LOC100632001"/>
</dbReference>
<keyword evidence="6" id="KW-0863">Zinc-finger</keyword>
<keyword evidence="10" id="KW-0804">Transcription</keyword>
<dbReference type="SUPFAM" id="SSF63393">
    <property type="entry name" value="RNA polymerase subunits"/>
    <property type="match status" value="1"/>
</dbReference>
<dbReference type="SMART" id="SM01389">
    <property type="entry name" value="Spt4"/>
    <property type="match status" value="1"/>
</dbReference>
<dbReference type="AlphaFoldDB" id="A0AAN0IG54"/>
<dbReference type="PIRSF" id="PIRSF025023">
    <property type="entry name" value="Spt4"/>
    <property type="match status" value="1"/>
</dbReference>
<evidence type="ECO:0000256" key="11">
    <source>
        <dbReference type="ARBA" id="ARBA00023242"/>
    </source>
</evidence>
<keyword evidence="7" id="KW-0862">Zinc</keyword>
<evidence type="ECO:0000313" key="16">
    <source>
        <dbReference type="Proteomes" id="UP000007879"/>
    </source>
</evidence>
<comment type="subcellular location">
    <subcellularLocation>
        <location evidence="1">Nucleus</location>
    </subcellularLocation>
</comment>
<dbReference type="KEGG" id="aqu:100632001"/>
<accession>A0AAN0IG54</accession>
<evidence type="ECO:0000256" key="6">
    <source>
        <dbReference type="ARBA" id="ARBA00022771"/>
    </source>
</evidence>
<protein>
    <recommendedName>
        <fullName evidence="3">Transcription elongation factor SPT4</fullName>
    </recommendedName>
    <alternativeName>
        <fullName evidence="13">DRB sensitivity-inducing factor small subunit</fullName>
    </alternativeName>
    <alternativeName>
        <fullName evidence="12">Transcription elongation factor spt4</fullName>
    </alternativeName>
</protein>
<keyword evidence="9" id="KW-0010">Activator</keyword>
<proteinExistence type="inferred from homology"/>
<evidence type="ECO:0000256" key="2">
    <source>
        <dbReference type="ARBA" id="ARBA00010464"/>
    </source>
</evidence>
<keyword evidence="16" id="KW-1185">Reference proteome</keyword>
<evidence type="ECO:0000256" key="8">
    <source>
        <dbReference type="ARBA" id="ARBA00023015"/>
    </source>
</evidence>
<dbReference type="CDD" id="cd07973">
    <property type="entry name" value="Spt4"/>
    <property type="match status" value="1"/>
</dbReference>
<dbReference type="FunFam" id="3.30.40.210:FF:000001">
    <property type="entry name" value="Transcription elongation factor SPT4"/>
    <property type="match status" value="1"/>
</dbReference>
<reference evidence="16" key="1">
    <citation type="journal article" date="2010" name="Nature">
        <title>The Amphimedon queenslandica genome and the evolution of animal complexity.</title>
        <authorList>
            <person name="Srivastava M."/>
            <person name="Simakov O."/>
            <person name="Chapman J."/>
            <person name="Fahey B."/>
            <person name="Gauthier M.E."/>
            <person name="Mitros T."/>
            <person name="Richards G.S."/>
            <person name="Conaco C."/>
            <person name="Dacre M."/>
            <person name="Hellsten U."/>
            <person name="Larroux C."/>
            <person name="Putnam N.H."/>
            <person name="Stanke M."/>
            <person name="Adamska M."/>
            <person name="Darling A."/>
            <person name="Degnan S.M."/>
            <person name="Oakley T.H."/>
            <person name="Plachetzki D.C."/>
            <person name="Zhai Y."/>
            <person name="Adamski M."/>
            <person name="Calcino A."/>
            <person name="Cummins S.F."/>
            <person name="Goodstein D.M."/>
            <person name="Harris C."/>
            <person name="Jackson D.J."/>
            <person name="Leys S.P."/>
            <person name="Shu S."/>
            <person name="Woodcroft B.J."/>
            <person name="Vervoort M."/>
            <person name="Kosik K.S."/>
            <person name="Manning G."/>
            <person name="Degnan B.M."/>
            <person name="Rokhsar D.S."/>
        </authorList>
    </citation>
    <scope>NUCLEOTIDE SEQUENCE [LARGE SCALE GENOMIC DNA]</scope>
</reference>
<organism evidence="15 16">
    <name type="scientific">Amphimedon queenslandica</name>
    <name type="common">Sponge</name>
    <dbReference type="NCBI Taxonomy" id="400682"/>
    <lineage>
        <taxon>Eukaryota</taxon>
        <taxon>Metazoa</taxon>
        <taxon>Porifera</taxon>
        <taxon>Demospongiae</taxon>
        <taxon>Heteroscleromorpha</taxon>
        <taxon>Haplosclerida</taxon>
        <taxon>Niphatidae</taxon>
        <taxon>Amphimedon</taxon>
    </lineage>
</organism>
<evidence type="ECO:0000256" key="10">
    <source>
        <dbReference type="ARBA" id="ARBA00023163"/>
    </source>
</evidence>
<evidence type="ECO:0000313" key="15">
    <source>
        <dbReference type="EnsemblMetazoa" id="XP_003388249.2"/>
    </source>
</evidence>
<keyword evidence="8" id="KW-0805">Transcription regulation</keyword>
<dbReference type="GO" id="GO:0000993">
    <property type="term" value="F:RNA polymerase II complex binding"/>
    <property type="evidence" value="ECO:0007669"/>
    <property type="project" value="TreeGrafter"/>
</dbReference>
<feature type="domain" description="Spt4/RpoE2 zinc finger" evidence="14">
    <location>
        <begin position="13"/>
        <end position="90"/>
    </location>
</feature>
<dbReference type="RefSeq" id="XP_003388249.2">
    <property type="nucleotide sequence ID" value="XM_003388201.3"/>
</dbReference>
<dbReference type="GO" id="GO:0006355">
    <property type="term" value="P:regulation of DNA-templated transcription"/>
    <property type="evidence" value="ECO:0007669"/>
    <property type="project" value="InterPro"/>
</dbReference>
<dbReference type="InterPro" id="IPR022800">
    <property type="entry name" value="Spt4/RpoE2_Znf"/>
</dbReference>
<dbReference type="Gene3D" id="3.30.40.210">
    <property type="match status" value="1"/>
</dbReference>
<evidence type="ECO:0000256" key="1">
    <source>
        <dbReference type="ARBA" id="ARBA00004123"/>
    </source>
</evidence>
<evidence type="ECO:0000256" key="7">
    <source>
        <dbReference type="ARBA" id="ARBA00022833"/>
    </source>
</evidence>
<dbReference type="PANTHER" id="PTHR12882">
    <property type="entry name" value="SUPPRESSOR OF TY 4"/>
    <property type="match status" value="1"/>
</dbReference>
<reference evidence="15" key="2">
    <citation type="submission" date="2024-06" db="UniProtKB">
        <authorList>
            <consortium name="EnsemblMetazoa"/>
        </authorList>
    </citation>
    <scope>IDENTIFICATION</scope>
</reference>
<keyword evidence="11" id="KW-0539">Nucleus</keyword>
<dbReference type="PANTHER" id="PTHR12882:SF1">
    <property type="entry name" value="TRANSCRIPTION ELONGATION FACTOR SPT4"/>
    <property type="match status" value="1"/>
</dbReference>
<keyword evidence="5" id="KW-0479">Metal-binding</keyword>
<evidence type="ECO:0000256" key="5">
    <source>
        <dbReference type="ARBA" id="ARBA00022723"/>
    </source>
</evidence>
<dbReference type="GO" id="GO:0008270">
    <property type="term" value="F:zinc ion binding"/>
    <property type="evidence" value="ECO:0007669"/>
    <property type="project" value="UniProtKB-KW"/>
</dbReference>
<dbReference type="InterPro" id="IPR029040">
    <property type="entry name" value="RPABC4/Spt4"/>
</dbReference>
<name>A0AAN0IG54_AMPQE</name>
<evidence type="ECO:0000256" key="3">
    <source>
        <dbReference type="ARBA" id="ARBA00020182"/>
    </source>
</evidence>
<dbReference type="GeneID" id="100632001"/>
<evidence type="ECO:0000259" key="14">
    <source>
        <dbReference type="SMART" id="SM01389"/>
    </source>
</evidence>
<comment type="similarity">
    <text evidence="2">Belongs to the SPT4 family.</text>
</comment>
<dbReference type="InterPro" id="IPR009287">
    <property type="entry name" value="Spt4"/>
</dbReference>
<dbReference type="Pfam" id="PF06093">
    <property type="entry name" value="Spt4"/>
    <property type="match status" value="1"/>
</dbReference>
<dbReference type="Proteomes" id="UP000007879">
    <property type="component" value="Unassembled WGS sequence"/>
</dbReference>
<keyword evidence="4" id="KW-0678">Repressor</keyword>
<evidence type="ECO:0000256" key="9">
    <source>
        <dbReference type="ARBA" id="ARBA00023159"/>
    </source>
</evidence>
<evidence type="ECO:0000256" key="12">
    <source>
        <dbReference type="ARBA" id="ARBA00070621"/>
    </source>
</evidence>
<dbReference type="InterPro" id="IPR038510">
    <property type="entry name" value="Spt4_sf"/>
</dbReference>
<evidence type="ECO:0000256" key="4">
    <source>
        <dbReference type="ARBA" id="ARBA00022491"/>
    </source>
</evidence>
<dbReference type="GO" id="GO:0140673">
    <property type="term" value="P:transcription elongation-coupled chromatin remodeling"/>
    <property type="evidence" value="ECO:0007669"/>
    <property type="project" value="InterPro"/>
</dbReference>
<dbReference type="GO" id="GO:0032044">
    <property type="term" value="C:DSIF complex"/>
    <property type="evidence" value="ECO:0007669"/>
    <property type="project" value="TreeGrafter"/>
</dbReference>
<evidence type="ECO:0000256" key="13">
    <source>
        <dbReference type="ARBA" id="ARBA00079864"/>
    </source>
</evidence>
<sequence>MSLDSVPKDLRGLRACKLCSMVKSFDQFLYNGCDNCERYIHLKGNRGRVNDCTSPNFDGLISMMSNEDSWVAKWQRINKFTKGCYAVSVSGELPEDILD</sequence>